<protein>
    <submittedName>
        <fullName evidence="1">17139_t:CDS:1</fullName>
    </submittedName>
</protein>
<name>A0A9W4SSY9_9GLOM</name>
<reference evidence="1" key="1">
    <citation type="submission" date="2022-08" db="EMBL/GenBank/DDBJ databases">
        <authorList>
            <person name="Kallberg Y."/>
            <person name="Tangrot J."/>
            <person name="Rosling A."/>
        </authorList>
    </citation>
    <scope>NUCLEOTIDE SEQUENCE</scope>
    <source>
        <strain evidence="1">Wild A</strain>
    </source>
</reference>
<gene>
    <name evidence="1" type="ORF">FWILDA_LOCUS9600</name>
</gene>
<accession>A0A9W4SSY9</accession>
<organism evidence="1 2">
    <name type="scientific">Funneliformis geosporum</name>
    <dbReference type="NCBI Taxonomy" id="1117311"/>
    <lineage>
        <taxon>Eukaryota</taxon>
        <taxon>Fungi</taxon>
        <taxon>Fungi incertae sedis</taxon>
        <taxon>Mucoromycota</taxon>
        <taxon>Glomeromycotina</taxon>
        <taxon>Glomeromycetes</taxon>
        <taxon>Glomerales</taxon>
        <taxon>Glomeraceae</taxon>
        <taxon>Funneliformis</taxon>
    </lineage>
</organism>
<dbReference type="EMBL" id="CAMKVN010002298">
    <property type="protein sequence ID" value="CAI2180474.1"/>
    <property type="molecule type" value="Genomic_DNA"/>
</dbReference>
<dbReference type="AlphaFoldDB" id="A0A9W4SSY9"/>
<dbReference type="Proteomes" id="UP001153678">
    <property type="component" value="Unassembled WGS sequence"/>
</dbReference>
<comment type="caution">
    <text evidence="1">The sequence shown here is derived from an EMBL/GenBank/DDBJ whole genome shotgun (WGS) entry which is preliminary data.</text>
</comment>
<sequence>IRELDGRVLRTPVNGDLLKTDVLLIYYYKILLYYKINILNSQQNNTIIKYKCNELELEPKYQTLHALDAYLLSKEEEDKLISGRNKVPVKIDTSVSYKINAKNPESLKLM</sequence>
<evidence type="ECO:0000313" key="2">
    <source>
        <dbReference type="Proteomes" id="UP001153678"/>
    </source>
</evidence>
<proteinExistence type="predicted"/>
<evidence type="ECO:0000313" key="1">
    <source>
        <dbReference type="EMBL" id="CAI2180474.1"/>
    </source>
</evidence>
<keyword evidence="2" id="KW-1185">Reference proteome</keyword>
<feature type="non-terminal residue" evidence="1">
    <location>
        <position position="1"/>
    </location>
</feature>